<dbReference type="EMBL" id="FMTT01000002">
    <property type="protein sequence ID" value="SCW31673.1"/>
    <property type="molecule type" value="Genomic_DNA"/>
</dbReference>
<dbReference type="AlphaFoldDB" id="A0A1G4PH94"/>
<protein>
    <submittedName>
        <fullName evidence="2">Aminobenzoyl-glutamate transport protein</fullName>
    </submittedName>
</protein>
<feature type="transmembrane region" description="Helical" evidence="1">
    <location>
        <begin position="418"/>
        <end position="440"/>
    </location>
</feature>
<evidence type="ECO:0000313" key="3">
    <source>
        <dbReference type="Proteomes" id="UP000198601"/>
    </source>
</evidence>
<feature type="transmembrane region" description="Helical" evidence="1">
    <location>
        <begin position="446"/>
        <end position="464"/>
    </location>
</feature>
<dbReference type="STRING" id="624147.SAMN04487970_1002196"/>
<dbReference type="RefSeq" id="WP_090666583.1">
    <property type="nucleotide sequence ID" value="NZ_FMTT01000002.1"/>
</dbReference>
<evidence type="ECO:0000256" key="1">
    <source>
        <dbReference type="SAM" id="Phobius"/>
    </source>
</evidence>
<organism evidence="2 3">
    <name type="scientific">Paenibacillus tianmuensis</name>
    <dbReference type="NCBI Taxonomy" id="624147"/>
    <lineage>
        <taxon>Bacteria</taxon>
        <taxon>Bacillati</taxon>
        <taxon>Bacillota</taxon>
        <taxon>Bacilli</taxon>
        <taxon>Bacillales</taxon>
        <taxon>Paenibacillaceae</taxon>
        <taxon>Paenibacillus</taxon>
    </lineage>
</organism>
<reference evidence="3" key="1">
    <citation type="submission" date="2016-10" db="EMBL/GenBank/DDBJ databases">
        <authorList>
            <person name="Varghese N."/>
            <person name="Submissions S."/>
        </authorList>
    </citation>
    <scope>NUCLEOTIDE SEQUENCE [LARGE SCALE GENOMIC DNA]</scope>
    <source>
        <strain evidence="3">CGMCC 1.8946</strain>
    </source>
</reference>
<dbReference type="PANTHER" id="PTHR30282">
    <property type="entry name" value="P-AMINOBENZOYL GLUTAMATE TRANSPORTER"/>
    <property type="match status" value="1"/>
</dbReference>
<dbReference type="Proteomes" id="UP000198601">
    <property type="component" value="Unassembled WGS sequence"/>
</dbReference>
<dbReference type="GO" id="GO:1902604">
    <property type="term" value="P:p-aminobenzoyl-glutamate transmembrane transport"/>
    <property type="evidence" value="ECO:0007669"/>
    <property type="project" value="InterPro"/>
</dbReference>
<feature type="transmembrane region" description="Helical" evidence="1">
    <location>
        <begin position="385"/>
        <end position="406"/>
    </location>
</feature>
<feature type="transmembrane region" description="Helical" evidence="1">
    <location>
        <begin position="346"/>
        <end position="365"/>
    </location>
</feature>
<keyword evidence="3" id="KW-1185">Reference proteome</keyword>
<feature type="transmembrane region" description="Helical" evidence="1">
    <location>
        <begin position="476"/>
        <end position="500"/>
    </location>
</feature>
<dbReference type="Pfam" id="PF03806">
    <property type="entry name" value="ABG_transport"/>
    <property type="match status" value="1"/>
</dbReference>
<gene>
    <name evidence="2" type="ORF">SAMN04487970_1002196</name>
</gene>
<name>A0A1G4PH94_9BACL</name>
<feature type="transmembrane region" description="Helical" evidence="1">
    <location>
        <begin position="265"/>
        <end position="286"/>
    </location>
</feature>
<keyword evidence="1" id="KW-1133">Transmembrane helix</keyword>
<dbReference type="InterPro" id="IPR004697">
    <property type="entry name" value="AbgT"/>
</dbReference>
<keyword evidence="1" id="KW-0472">Membrane</keyword>
<keyword evidence="1" id="KW-0812">Transmembrane</keyword>
<accession>A0A1G4PH94</accession>
<dbReference type="GO" id="GO:0015558">
    <property type="term" value="F:secondary active p-aminobenzoyl-glutamate transmembrane transporter activity"/>
    <property type="evidence" value="ECO:0007669"/>
    <property type="project" value="InterPro"/>
</dbReference>
<feature type="transmembrane region" description="Helical" evidence="1">
    <location>
        <begin position="217"/>
        <end position="235"/>
    </location>
</feature>
<dbReference type="PANTHER" id="PTHR30282:SF0">
    <property type="entry name" value="P-AMINOBENZOYL-GLUTAMATE TRANSPORT PROTEIN"/>
    <property type="match status" value="1"/>
</dbReference>
<feature type="transmembrane region" description="Helical" evidence="1">
    <location>
        <begin position="306"/>
        <end position="325"/>
    </location>
</feature>
<proteinExistence type="predicted"/>
<evidence type="ECO:0000313" key="2">
    <source>
        <dbReference type="EMBL" id="SCW31673.1"/>
    </source>
</evidence>
<feature type="transmembrane region" description="Helical" evidence="1">
    <location>
        <begin position="94"/>
        <end position="113"/>
    </location>
</feature>
<sequence length="511" mass="55369">MAKSQPIIQNDPKGLIRFLNWIERTGNRIPHPFTVFLYLILFVLVASWIGSYLGLSSVHPGTGKELHIKSLLSTEGVHYILESTVDNFVKFKPLGLVLVMVLGIGLADKVGLFEATIKKVLLNAPKAAITYGVLFAAFIGHLASDAAYVIIPPLAAMVFRSFGRHPVAGLVTGIAGVGCGFTANIFIAGTDVLLSGITTEVAQAVNPNVQVTPIDNWYFMSLSVFVLTIAGAFITERIVEPRLGTYQGENSEPQMIELSPLVNKALRNAMVAALIYIGFLATVLFIPHSPLRGEDGGILTSPFMEGIIPIILCFFIVTGLAYGITTKKVTCTADVVKFMSDSIKDMSGFIVLAFIIAQFIAYLNWSNLTMWIAVSGSEMLKAVHLVGFPAILLFTFVAVIMALLITSGSALWSVLAPIFVPMLMLLNFHPAFIQVAYRVADSATNMITPLNPFVAVMLGFLARYDKKAGLGTHISLIFPYTVAFLVIWIIMLCLFGLLGIPVGPGVTMYLK</sequence>
<dbReference type="OrthoDB" id="3314392at2"/>
<feature type="transmembrane region" description="Helical" evidence="1">
    <location>
        <begin position="35"/>
        <end position="55"/>
    </location>
</feature>
<feature type="transmembrane region" description="Helical" evidence="1">
    <location>
        <begin position="167"/>
        <end position="187"/>
    </location>
</feature>